<dbReference type="KEGG" id="whj:H9Q79_03795"/>
<dbReference type="InterPro" id="IPR036079">
    <property type="entry name" value="ATPase_csu/dsu_sf"/>
</dbReference>
<evidence type="ECO:0000256" key="3">
    <source>
        <dbReference type="ARBA" id="ARBA00023065"/>
    </source>
</evidence>
<evidence type="ECO:0000313" key="4">
    <source>
        <dbReference type="EMBL" id="QNM09419.1"/>
    </source>
</evidence>
<dbReference type="RefSeq" id="WP_118642599.1">
    <property type="nucleotide sequence ID" value="NZ_CP060635.1"/>
</dbReference>
<evidence type="ECO:0000256" key="1">
    <source>
        <dbReference type="ARBA" id="ARBA00006709"/>
    </source>
</evidence>
<dbReference type="InterPro" id="IPR002843">
    <property type="entry name" value="ATPase_V0-cplx_csu/dsu"/>
</dbReference>
<comment type="similarity">
    <text evidence="1">Belongs to the V-ATPase V0D/AC39 subunit family.</text>
</comment>
<reference evidence="4 5" key="1">
    <citation type="submission" date="2020-08" db="EMBL/GenBank/DDBJ databases">
        <authorList>
            <person name="Liu C."/>
            <person name="Sun Q."/>
        </authorList>
    </citation>
    <scope>NUCLEOTIDE SEQUENCE [LARGE SCALE GENOMIC DNA]</scope>
    <source>
        <strain evidence="4 5">NSJ-29</strain>
    </source>
</reference>
<dbReference type="Gene3D" id="1.10.132.50">
    <property type="entry name" value="ATP synthase (C/AC39) subunit, domain 3"/>
    <property type="match status" value="1"/>
</dbReference>
<dbReference type="PANTHER" id="PTHR38682">
    <property type="entry name" value="V-TYPE ATP SYNTHASE SUBUNIT C"/>
    <property type="match status" value="1"/>
</dbReference>
<dbReference type="InterPro" id="IPR044911">
    <property type="entry name" value="V-type_ATPase_csu/dsu_dom_3"/>
</dbReference>
<dbReference type="GO" id="GO:0046961">
    <property type="term" value="F:proton-transporting ATPase activity, rotational mechanism"/>
    <property type="evidence" value="ECO:0007669"/>
    <property type="project" value="InterPro"/>
</dbReference>
<dbReference type="SUPFAM" id="SSF103486">
    <property type="entry name" value="V-type ATP synthase subunit C"/>
    <property type="match status" value="1"/>
</dbReference>
<dbReference type="PANTHER" id="PTHR38682:SF1">
    <property type="entry name" value="V-TYPE ATP SYNTHASE SUBUNIT C"/>
    <property type="match status" value="1"/>
</dbReference>
<protein>
    <submittedName>
        <fullName evidence="4">V-type ATPase subunit</fullName>
    </submittedName>
</protein>
<dbReference type="EMBL" id="CP060635">
    <property type="protein sequence ID" value="QNM09419.1"/>
    <property type="molecule type" value="Genomic_DNA"/>
</dbReference>
<name>A0A7G9GF37_9FIRM</name>
<dbReference type="InterPro" id="IPR050873">
    <property type="entry name" value="V-ATPase_V0D/AC39_subunit"/>
</dbReference>
<gene>
    <name evidence="4" type="ORF">H9Q79_03795</name>
</gene>
<dbReference type="Pfam" id="PF01992">
    <property type="entry name" value="vATP-synt_AC39"/>
    <property type="match status" value="1"/>
</dbReference>
<dbReference type="Gene3D" id="1.20.1690.10">
    <property type="entry name" value="V-type ATP synthase subunit C domain"/>
    <property type="match status" value="2"/>
</dbReference>
<keyword evidence="2" id="KW-0813">Transport</keyword>
<keyword evidence="3" id="KW-0406">Ion transport</keyword>
<keyword evidence="5" id="KW-1185">Reference proteome</keyword>
<sequence>MSKDYTYEVARIRTLELSLLNSAALEQLLAARTYEEALHLLADRGYGDPDLPLTSGDLLAAEERKTWDQVMELTDDVSELKVLKLANDYHNLKAAVKLSYTGAQISPERLFVSGGTLDPSLLLKAIQEREYSLLPEHMAAASAAAYDTLLHTGDGQLCDMILDRAALEAVYEAGEHASDEVLKQYAVSTVVTADIRIAVRCGELGKPLDFILRALAPCRELDTTRLSHAALGGLKGVAEYLEHTDYSTAAEALLTSTAAFERWCSDLVISQIKPQKSNPFTLGPVAAYVLARENEIKCVRMILSGKQNGLPEQVIRERLGEMYV</sequence>
<evidence type="ECO:0000256" key="2">
    <source>
        <dbReference type="ARBA" id="ARBA00022448"/>
    </source>
</evidence>
<proteinExistence type="inferred from homology"/>
<dbReference type="Proteomes" id="UP000515860">
    <property type="component" value="Chromosome"/>
</dbReference>
<evidence type="ECO:0000313" key="5">
    <source>
        <dbReference type="Proteomes" id="UP000515860"/>
    </source>
</evidence>
<accession>A0A7G9GF37</accession>
<dbReference type="AlphaFoldDB" id="A0A7G9GF37"/>
<dbReference type="InterPro" id="IPR035067">
    <property type="entry name" value="V-type_ATPase_csu/dsu"/>
</dbReference>
<organism evidence="4 5">
    <name type="scientific">Wansuia hejianensis</name>
    <dbReference type="NCBI Taxonomy" id="2763667"/>
    <lineage>
        <taxon>Bacteria</taxon>
        <taxon>Bacillati</taxon>
        <taxon>Bacillota</taxon>
        <taxon>Clostridia</taxon>
        <taxon>Lachnospirales</taxon>
        <taxon>Lachnospiraceae</taxon>
        <taxon>Wansuia</taxon>
    </lineage>
</organism>